<dbReference type="Pfam" id="PF08448">
    <property type="entry name" value="PAS_4"/>
    <property type="match status" value="1"/>
</dbReference>
<reference evidence="12 13" key="1">
    <citation type="submission" date="2020-02" db="EMBL/GenBank/DDBJ databases">
        <authorList>
            <person name="Yang Z."/>
        </authorList>
    </citation>
    <scope>NUCLEOTIDE SEQUENCE [LARGE SCALE GENOMIC DNA]</scope>
    <source>
        <strain evidence="12 13">HX-7-9</strain>
    </source>
</reference>
<dbReference type="SUPFAM" id="SSF52172">
    <property type="entry name" value="CheY-like"/>
    <property type="match status" value="1"/>
</dbReference>
<dbReference type="Gene3D" id="1.10.287.130">
    <property type="match status" value="1"/>
</dbReference>
<keyword evidence="6" id="KW-0418">Kinase</keyword>
<dbReference type="SMART" id="SM00091">
    <property type="entry name" value="PAS"/>
    <property type="match status" value="4"/>
</dbReference>
<evidence type="ECO:0000256" key="2">
    <source>
        <dbReference type="ARBA" id="ARBA00004429"/>
    </source>
</evidence>
<feature type="domain" description="PAC" evidence="11">
    <location>
        <begin position="73"/>
        <end position="127"/>
    </location>
</feature>
<dbReference type="Gene3D" id="3.30.450.20">
    <property type="entry name" value="PAS domain"/>
    <property type="match status" value="4"/>
</dbReference>
<dbReference type="SMART" id="SM00448">
    <property type="entry name" value="REC"/>
    <property type="match status" value="1"/>
</dbReference>
<dbReference type="Pfam" id="PF08447">
    <property type="entry name" value="PAS_3"/>
    <property type="match status" value="1"/>
</dbReference>
<dbReference type="InterPro" id="IPR011006">
    <property type="entry name" value="CheY-like_superfamily"/>
</dbReference>
<sequence length="882" mass="96363">MDSLLALRRALDAHAIVSVTDLAGNILEVNDKFCETSGYPREALIGRNHRLLKSGMHDAAFYASMWSTISAGESWQGDVCNRRLDGSLYWVRSTITPIPGADGLPERYISIRTDITPLYEAERSARLAAEQLSATLSAIPDTLIELDEDGRFLRIGHGAECHDGPVFCCQLLGRNVDEAFDTVSAGQLRVALAEAIGSGQCSDLPLWIRVDGRQHFFELSGSRLPDADRKRRCLLVVHDATRRKNLETHFAFAIDGAGEGVWDLHLSSGQVKFSGHYEAMLGYAQGELAPTLDAWLSMLHPNDRLGTRTAFFGYLAGQQDSYSVEFRLRHKDGHYIWIHSRGTIVERSADGLPQRVIGLHADITARKQTEDALQLFRRLVESTDQAIRVADAAHRIIYVNPAYERMVGVRSEDVLGRRFDCIATTESAATIFPLIVAAIENGSSWQGLAQLCRPDGSKFFSLSSVQPIRDVHDGSLLYSFNTFSDHSEEIARSQALETALTEANAANQAKSSFLSSMSHELRTPLNAVIGFAQMLEFDDALDEDQHDNVAEILKAGRHLLALINEVLDLAKIEAGRVELSPEPVDARELVDECMHLVLPLARARGISLAPVAVSGTMQGDRVRLKQVLLNLLSNAIKYNRDGGSVQVSSRVQDGRLTLEVADTGPGIPAGKLGGLFEPFNRLGVENSSVEGTGIGLSICKRLVELMGGEIGAISEEGVGSRFHFSMPLADAVQAGQAAASARMDVQDAARPRQRVLYVDDNPANLKLVGQLFARRHPVDFSSAQDAQQGLALALETRPDLILLDVNMPQMDGYQLLGILRAERSLSRVPVVAVTANAMPRDIERGLAAGFAAYLTKPLDIPQFLETVDRLLAEAASRPETIA</sequence>
<dbReference type="SMART" id="SM00388">
    <property type="entry name" value="HisKA"/>
    <property type="match status" value="1"/>
</dbReference>
<dbReference type="PROSITE" id="PS50110">
    <property type="entry name" value="RESPONSE_REGULATORY"/>
    <property type="match status" value="1"/>
</dbReference>
<dbReference type="EMBL" id="JAAGAA010000010">
    <property type="protein sequence ID" value="NDV13505.1"/>
    <property type="molecule type" value="Genomic_DNA"/>
</dbReference>
<dbReference type="PANTHER" id="PTHR43047">
    <property type="entry name" value="TWO-COMPONENT HISTIDINE PROTEIN KINASE"/>
    <property type="match status" value="1"/>
</dbReference>
<dbReference type="InterPro" id="IPR001610">
    <property type="entry name" value="PAC"/>
</dbReference>
<keyword evidence="4 7" id="KW-0597">Phosphoprotein</keyword>
<dbReference type="Proteomes" id="UP000482578">
    <property type="component" value="Unassembled WGS sequence"/>
</dbReference>
<dbReference type="InterPro" id="IPR035965">
    <property type="entry name" value="PAS-like_dom_sf"/>
</dbReference>
<dbReference type="InterPro" id="IPR000014">
    <property type="entry name" value="PAS"/>
</dbReference>
<evidence type="ECO:0000256" key="4">
    <source>
        <dbReference type="ARBA" id="ARBA00022553"/>
    </source>
</evidence>
<feature type="domain" description="PAS" evidence="10">
    <location>
        <begin position="372"/>
        <end position="417"/>
    </location>
</feature>
<dbReference type="SUPFAM" id="SSF47384">
    <property type="entry name" value="Homodimeric domain of signal transducing histidine kinase"/>
    <property type="match status" value="1"/>
</dbReference>
<comment type="caution">
    <text evidence="12">The sequence shown here is derived from an EMBL/GenBank/DDBJ whole genome shotgun (WGS) entry which is preliminary data.</text>
</comment>
<dbReference type="Pfam" id="PF00512">
    <property type="entry name" value="HisKA"/>
    <property type="match status" value="1"/>
</dbReference>
<dbReference type="SMART" id="SM00387">
    <property type="entry name" value="HATPase_c"/>
    <property type="match status" value="1"/>
</dbReference>
<evidence type="ECO:0000259" key="9">
    <source>
        <dbReference type="PROSITE" id="PS50110"/>
    </source>
</evidence>
<evidence type="ECO:0000313" key="12">
    <source>
        <dbReference type="EMBL" id="NDV13505.1"/>
    </source>
</evidence>
<dbReference type="InterPro" id="IPR003594">
    <property type="entry name" value="HATPase_dom"/>
</dbReference>
<dbReference type="SMART" id="SM00086">
    <property type="entry name" value="PAC"/>
    <property type="match status" value="3"/>
</dbReference>
<dbReference type="PROSITE" id="PS50112">
    <property type="entry name" value="PAS"/>
    <property type="match status" value="2"/>
</dbReference>
<dbReference type="CDD" id="cd16922">
    <property type="entry name" value="HATPase_EvgS-ArcB-TorS-like"/>
    <property type="match status" value="1"/>
</dbReference>
<dbReference type="Pfam" id="PF13426">
    <property type="entry name" value="PAS_9"/>
    <property type="match status" value="2"/>
</dbReference>
<keyword evidence="5" id="KW-0808">Transferase</keyword>
<dbReference type="InterPro" id="IPR003661">
    <property type="entry name" value="HisK_dim/P_dom"/>
</dbReference>
<organism evidence="12 13">
    <name type="scientific">Crenobacter caeni</name>
    <dbReference type="NCBI Taxonomy" id="2705474"/>
    <lineage>
        <taxon>Bacteria</taxon>
        <taxon>Pseudomonadati</taxon>
        <taxon>Pseudomonadota</taxon>
        <taxon>Betaproteobacteria</taxon>
        <taxon>Neisseriales</taxon>
        <taxon>Neisseriaceae</taxon>
        <taxon>Crenobacter</taxon>
    </lineage>
</organism>
<dbReference type="Gene3D" id="3.40.50.2300">
    <property type="match status" value="1"/>
</dbReference>
<comment type="catalytic activity">
    <reaction evidence="1">
        <text>ATP + protein L-histidine = ADP + protein N-phospho-L-histidine.</text>
        <dbReference type="EC" id="2.7.13.3"/>
    </reaction>
</comment>
<dbReference type="NCBIfam" id="TIGR00229">
    <property type="entry name" value="sensory_box"/>
    <property type="match status" value="4"/>
</dbReference>
<dbReference type="EC" id="2.7.13.3" evidence="3"/>
<dbReference type="FunFam" id="3.30.565.10:FF:000006">
    <property type="entry name" value="Sensor histidine kinase WalK"/>
    <property type="match status" value="1"/>
</dbReference>
<feature type="domain" description="Response regulatory" evidence="9">
    <location>
        <begin position="754"/>
        <end position="871"/>
    </location>
</feature>
<keyword evidence="13" id="KW-1185">Reference proteome</keyword>
<dbReference type="PROSITE" id="PS50109">
    <property type="entry name" value="HIS_KIN"/>
    <property type="match status" value="1"/>
</dbReference>
<dbReference type="InterPro" id="IPR004358">
    <property type="entry name" value="Sig_transdc_His_kin-like_C"/>
</dbReference>
<gene>
    <name evidence="12" type="ORF">GZH52_11995</name>
</gene>
<dbReference type="GO" id="GO:0000155">
    <property type="term" value="F:phosphorelay sensor kinase activity"/>
    <property type="evidence" value="ECO:0007669"/>
    <property type="project" value="InterPro"/>
</dbReference>
<evidence type="ECO:0000259" key="10">
    <source>
        <dbReference type="PROSITE" id="PS50112"/>
    </source>
</evidence>
<dbReference type="GO" id="GO:0009927">
    <property type="term" value="F:histidine phosphotransfer kinase activity"/>
    <property type="evidence" value="ECO:0007669"/>
    <property type="project" value="TreeGrafter"/>
</dbReference>
<dbReference type="InterPro" id="IPR013655">
    <property type="entry name" value="PAS_fold_3"/>
</dbReference>
<evidence type="ECO:0000313" key="13">
    <source>
        <dbReference type="Proteomes" id="UP000482578"/>
    </source>
</evidence>
<dbReference type="PRINTS" id="PR00344">
    <property type="entry name" value="BCTRLSENSOR"/>
</dbReference>
<evidence type="ECO:0000256" key="5">
    <source>
        <dbReference type="ARBA" id="ARBA00022679"/>
    </source>
</evidence>
<dbReference type="CDD" id="cd00130">
    <property type="entry name" value="PAS"/>
    <property type="match status" value="3"/>
</dbReference>
<evidence type="ECO:0000256" key="1">
    <source>
        <dbReference type="ARBA" id="ARBA00000085"/>
    </source>
</evidence>
<dbReference type="PANTHER" id="PTHR43047:SF72">
    <property type="entry name" value="OSMOSENSING HISTIDINE PROTEIN KINASE SLN1"/>
    <property type="match status" value="1"/>
</dbReference>
<evidence type="ECO:0000259" key="11">
    <source>
        <dbReference type="PROSITE" id="PS50113"/>
    </source>
</evidence>
<evidence type="ECO:0000256" key="3">
    <source>
        <dbReference type="ARBA" id="ARBA00012438"/>
    </source>
</evidence>
<dbReference type="SUPFAM" id="SSF55785">
    <property type="entry name" value="PYP-like sensor domain (PAS domain)"/>
    <property type="match status" value="4"/>
</dbReference>
<accession>A0A6B2KTD7</accession>
<proteinExistence type="predicted"/>
<feature type="modified residue" description="4-aspartylphosphate" evidence="7">
    <location>
        <position position="804"/>
    </location>
</feature>
<dbReference type="InterPro" id="IPR005467">
    <property type="entry name" value="His_kinase_dom"/>
</dbReference>
<dbReference type="AlphaFoldDB" id="A0A6B2KTD7"/>
<dbReference type="InterPro" id="IPR036890">
    <property type="entry name" value="HATPase_C_sf"/>
</dbReference>
<dbReference type="InterPro" id="IPR013656">
    <property type="entry name" value="PAS_4"/>
</dbReference>
<dbReference type="CDD" id="cd00082">
    <property type="entry name" value="HisKA"/>
    <property type="match status" value="1"/>
</dbReference>
<dbReference type="InterPro" id="IPR036097">
    <property type="entry name" value="HisK_dim/P_sf"/>
</dbReference>
<evidence type="ECO:0000256" key="7">
    <source>
        <dbReference type="PROSITE-ProRule" id="PRU00169"/>
    </source>
</evidence>
<name>A0A6B2KTD7_9NEIS</name>
<dbReference type="InterPro" id="IPR000700">
    <property type="entry name" value="PAS-assoc_C"/>
</dbReference>
<dbReference type="GO" id="GO:0005886">
    <property type="term" value="C:plasma membrane"/>
    <property type="evidence" value="ECO:0007669"/>
    <property type="project" value="UniProtKB-SubCell"/>
</dbReference>
<evidence type="ECO:0000259" key="8">
    <source>
        <dbReference type="PROSITE" id="PS50109"/>
    </source>
</evidence>
<dbReference type="RefSeq" id="WP_163316697.1">
    <property type="nucleotide sequence ID" value="NZ_JAAGAA010000010.1"/>
</dbReference>
<feature type="domain" description="PAC" evidence="11">
    <location>
        <begin position="322"/>
        <end position="375"/>
    </location>
</feature>
<dbReference type="PROSITE" id="PS50113">
    <property type="entry name" value="PAC"/>
    <property type="match status" value="2"/>
</dbReference>
<dbReference type="Pfam" id="PF00072">
    <property type="entry name" value="Response_reg"/>
    <property type="match status" value="1"/>
</dbReference>
<feature type="domain" description="PAS" evidence="10">
    <location>
        <begin position="3"/>
        <end position="48"/>
    </location>
</feature>
<dbReference type="SUPFAM" id="SSF55874">
    <property type="entry name" value="ATPase domain of HSP90 chaperone/DNA topoisomerase II/histidine kinase"/>
    <property type="match status" value="1"/>
</dbReference>
<protein>
    <recommendedName>
        <fullName evidence="3">histidine kinase</fullName>
        <ecNumber evidence="3">2.7.13.3</ecNumber>
    </recommendedName>
</protein>
<dbReference type="Gene3D" id="3.30.565.10">
    <property type="entry name" value="Histidine kinase-like ATPase, C-terminal domain"/>
    <property type="match status" value="1"/>
</dbReference>
<comment type="subcellular location">
    <subcellularLocation>
        <location evidence="2">Cell inner membrane</location>
        <topology evidence="2">Multi-pass membrane protein</topology>
    </subcellularLocation>
</comment>
<evidence type="ECO:0000256" key="6">
    <source>
        <dbReference type="ARBA" id="ARBA00022777"/>
    </source>
</evidence>
<dbReference type="Pfam" id="PF02518">
    <property type="entry name" value="HATPase_c"/>
    <property type="match status" value="1"/>
</dbReference>
<dbReference type="InterPro" id="IPR001789">
    <property type="entry name" value="Sig_transdc_resp-reg_receiver"/>
</dbReference>
<feature type="domain" description="Histidine kinase" evidence="8">
    <location>
        <begin position="516"/>
        <end position="730"/>
    </location>
</feature>